<protein>
    <recommendedName>
        <fullName evidence="3">Rhodanese domain-containing protein</fullName>
    </recommendedName>
</protein>
<dbReference type="PROSITE" id="PS50206">
    <property type="entry name" value="RHODANESE_3"/>
    <property type="match status" value="1"/>
</dbReference>
<dbReference type="InterPro" id="IPR001763">
    <property type="entry name" value="Rhodanese-like_dom"/>
</dbReference>
<keyword evidence="5" id="KW-1185">Reference proteome</keyword>
<comment type="caution">
    <text evidence="4">The sequence shown here is derived from an EMBL/GenBank/DDBJ whole genome shotgun (WGS) entry which is preliminary data.</text>
</comment>
<dbReference type="SUPFAM" id="SSF52821">
    <property type="entry name" value="Rhodanese/Cell cycle control phosphatase"/>
    <property type="match status" value="1"/>
</dbReference>
<evidence type="ECO:0000256" key="1">
    <source>
        <dbReference type="ARBA" id="ARBA00022679"/>
    </source>
</evidence>
<evidence type="ECO:0000313" key="4">
    <source>
        <dbReference type="EMBL" id="CAI5450140.1"/>
    </source>
</evidence>
<evidence type="ECO:0000256" key="2">
    <source>
        <dbReference type="ARBA" id="ARBA00022737"/>
    </source>
</evidence>
<dbReference type="Proteomes" id="UP001152747">
    <property type="component" value="Unassembled WGS sequence"/>
</dbReference>
<keyword evidence="2" id="KW-0677">Repeat</keyword>
<dbReference type="GO" id="GO:0005739">
    <property type="term" value="C:mitochondrion"/>
    <property type="evidence" value="ECO:0007669"/>
    <property type="project" value="TreeGrafter"/>
</dbReference>
<dbReference type="AlphaFoldDB" id="A0A9P1IQH8"/>
<evidence type="ECO:0000259" key="3">
    <source>
        <dbReference type="PROSITE" id="PS50206"/>
    </source>
</evidence>
<reference evidence="4" key="1">
    <citation type="submission" date="2022-11" db="EMBL/GenBank/DDBJ databases">
        <authorList>
            <person name="Kikuchi T."/>
        </authorList>
    </citation>
    <scope>NUCLEOTIDE SEQUENCE</scope>
    <source>
        <strain evidence="4">PS1010</strain>
    </source>
</reference>
<dbReference type="PANTHER" id="PTHR11364">
    <property type="entry name" value="THIOSULFATE SULFERTANSFERASE"/>
    <property type="match status" value="1"/>
</dbReference>
<dbReference type="Gene3D" id="3.40.250.10">
    <property type="entry name" value="Rhodanese-like domain"/>
    <property type="match status" value="1"/>
</dbReference>
<gene>
    <name evidence="4" type="ORF">CAMP_LOCUS12777</name>
</gene>
<dbReference type="OrthoDB" id="5869045at2759"/>
<dbReference type="PANTHER" id="PTHR11364:SF7">
    <property type="entry name" value="THIOSULFATE SULFURTRANSFERASE MPST-1-RELATED"/>
    <property type="match status" value="1"/>
</dbReference>
<organism evidence="4 5">
    <name type="scientific">Caenorhabditis angaria</name>
    <dbReference type="NCBI Taxonomy" id="860376"/>
    <lineage>
        <taxon>Eukaryota</taxon>
        <taxon>Metazoa</taxon>
        <taxon>Ecdysozoa</taxon>
        <taxon>Nematoda</taxon>
        <taxon>Chromadorea</taxon>
        <taxon>Rhabditida</taxon>
        <taxon>Rhabditina</taxon>
        <taxon>Rhabditomorpha</taxon>
        <taxon>Rhabditoidea</taxon>
        <taxon>Rhabditidae</taxon>
        <taxon>Peloderinae</taxon>
        <taxon>Caenorhabditis</taxon>
    </lineage>
</organism>
<keyword evidence="1" id="KW-0808">Transferase</keyword>
<dbReference type="InterPro" id="IPR045078">
    <property type="entry name" value="TST/MPST-like"/>
</dbReference>
<dbReference type="GO" id="GO:0004792">
    <property type="term" value="F:thiosulfate-cyanide sulfurtransferase activity"/>
    <property type="evidence" value="ECO:0007669"/>
    <property type="project" value="TreeGrafter"/>
</dbReference>
<name>A0A9P1IQH8_9PELO</name>
<accession>A0A9P1IQH8</accession>
<proteinExistence type="predicted"/>
<dbReference type="EMBL" id="CANHGI010000005">
    <property type="protein sequence ID" value="CAI5450140.1"/>
    <property type="molecule type" value="Genomic_DNA"/>
</dbReference>
<feature type="domain" description="Rhodanese" evidence="3">
    <location>
        <begin position="10"/>
        <end position="95"/>
    </location>
</feature>
<evidence type="ECO:0000313" key="5">
    <source>
        <dbReference type="Proteomes" id="UP001152747"/>
    </source>
</evidence>
<dbReference type="InterPro" id="IPR036873">
    <property type="entry name" value="Rhodanese-like_dom_sf"/>
</dbReference>
<sequence length="103" mass="11552">MCQNEVNGTRIAGFKNFPSAELLQKPGILKSEEEIRQWFTKNGYNPSLPTVTSCNSGVQAALLAYVMDWALPESRPRLFNGSLKEVELRDPKKISEGPQHLPH</sequence>